<proteinExistence type="predicted"/>
<evidence type="ECO:0000256" key="2">
    <source>
        <dbReference type="ARBA" id="ARBA00023012"/>
    </source>
</evidence>
<keyword evidence="2" id="KW-0902">Two-component regulatory system</keyword>
<dbReference type="InterPro" id="IPR036388">
    <property type="entry name" value="WH-like_DNA-bd_sf"/>
</dbReference>
<evidence type="ECO:0000256" key="1">
    <source>
        <dbReference type="ARBA" id="ARBA00022553"/>
    </source>
</evidence>
<dbReference type="SMART" id="SM00862">
    <property type="entry name" value="Trans_reg_C"/>
    <property type="match status" value="1"/>
</dbReference>
<dbReference type="Gene3D" id="1.10.10.10">
    <property type="entry name" value="Winged helix-like DNA-binding domain superfamily/Winged helix DNA-binding domain"/>
    <property type="match status" value="1"/>
</dbReference>
<dbReference type="GO" id="GO:0032993">
    <property type="term" value="C:protein-DNA complex"/>
    <property type="evidence" value="ECO:0007669"/>
    <property type="project" value="TreeGrafter"/>
</dbReference>
<gene>
    <name evidence="8" type="ORF">MNB_SV-13-1809</name>
</gene>
<dbReference type="PROSITE" id="PS50110">
    <property type="entry name" value="RESPONSE_REGULATORY"/>
    <property type="match status" value="1"/>
</dbReference>
<feature type="domain" description="Response regulatory" evidence="6">
    <location>
        <begin position="5"/>
        <end position="118"/>
    </location>
</feature>
<keyword evidence="1" id="KW-0597">Phosphoprotein</keyword>
<name>A0A1W1CZQ3_9ZZZZ</name>
<feature type="domain" description="OmpR/PhoB-type" evidence="7">
    <location>
        <begin position="130"/>
        <end position="223"/>
    </location>
</feature>
<dbReference type="PANTHER" id="PTHR48111:SF1">
    <property type="entry name" value="TWO-COMPONENT RESPONSE REGULATOR ORR33"/>
    <property type="match status" value="1"/>
</dbReference>
<dbReference type="SMART" id="SM00448">
    <property type="entry name" value="REC"/>
    <property type="match status" value="1"/>
</dbReference>
<dbReference type="Pfam" id="PF00486">
    <property type="entry name" value="Trans_reg_C"/>
    <property type="match status" value="1"/>
</dbReference>
<dbReference type="AlphaFoldDB" id="A0A1W1CZQ3"/>
<keyword evidence="3" id="KW-0805">Transcription regulation</keyword>
<dbReference type="Gene3D" id="3.40.50.2300">
    <property type="match status" value="1"/>
</dbReference>
<dbReference type="PANTHER" id="PTHR48111">
    <property type="entry name" value="REGULATOR OF RPOS"/>
    <property type="match status" value="1"/>
</dbReference>
<dbReference type="InterPro" id="IPR011006">
    <property type="entry name" value="CheY-like_superfamily"/>
</dbReference>
<dbReference type="Pfam" id="PF00072">
    <property type="entry name" value="Response_reg"/>
    <property type="match status" value="1"/>
</dbReference>
<evidence type="ECO:0000256" key="5">
    <source>
        <dbReference type="ARBA" id="ARBA00023163"/>
    </source>
</evidence>
<keyword evidence="4" id="KW-0238">DNA-binding</keyword>
<dbReference type="InterPro" id="IPR001789">
    <property type="entry name" value="Sig_transdc_resp-reg_receiver"/>
</dbReference>
<organism evidence="8">
    <name type="scientific">hydrothermal vent metagenome</name>
    <dbReference type="NCBI Taxonomy" id="652676"/>
    <lineage>
        <taxon>unclassified sequences</taxon>
        <taxon>metagenomes</taxon>
        <taxon>ecological metagenomes</taxon>
    </lineage>
</organism>
<dbReference type="SUPFAM" id="SSF46894">
    <property type="entry name" value="C-terminal effector domain of the bipartite response regulators"/>
    <property type="match status" value="1"/>
</dbReference>
<evidence type="ECO:0000259" key="6">
    <source>
        <dbReference type="PROSITE" id="PS50110"/>
    </source>
</evidence>
<evidence type="ECO:0000313" key="8">
    <source>
        <dbReference type="EMBL" id="SFV71338.1"/>
    </source>
</evidence>
<evidence type="ECO:0000256" key="3">
    <source>
        <dbReference type="ARBA" id="ARBA00023015"/>
    </source>
</evidence>
<evidence type="ECO:0000256" key="4">
    <source>
        <dbReference type="ARBA" id="ARBA00023125"/>
    </source>
</evidence>
<dbReference type="InterPro" id="IPR039420">
    <property type="entry name" value="WalR-like"/>
</dbReference>
<dbReference type="EMBL" id="FPHM01000230">
    <property type="protein sequence ID" value="SFV71338.1"/>
    <property type="molecule type" value="Genomic_DNA"/>
</dbReference>
<reference evidence="8" key="1">
    <citation type="submission" date="2016-10" db="EMBL/GenBank/DDBJ databases">
        <authorList>
            <person name="de Groot N.N."/>
        </authorList>
    </citation>
    <scope>NUCLEOTIDE SEQUENCE</scope>
</reference>
<evidence type="ECO:0000259" key="7">
    <source>
        <dbReference type="PROSITE" id="PS51755"/>
    </source>
</evidence>
<accession>A0A1W1CZQ3</accession>
<dbReference type="GO" id="GO:0000156">
    <property type="term" value="F:phosphorelay response regulator activity"/>
    <property type="evidence" value="ECO:0007669"/>
    <property type="project" value="TreeGrafter"/>
</dbReference>
<sequence length="223" mass="25693">MEDLIILVIEDEALVALEIVQTIQSLGYQKVYFATSIKKASKVLEKYPINLFIMDINLKGEYDGISFYQELNNKIPIIYLTAYKDDITMQRAIETNPIGYLIKPYRNEELKALLLLAKHRATQYTVSIPNEKIELGKGYFFDTVNKHLLYNNEVIYLGKKELQLLMLLIASRGTTVSYYTIEHEIWGSEPISSSTIRTLIYRLRGKLHHNLIQSKAPNGICLE</sequence>
<protein>
    <submittedName>
        <fullName evidence="8">Sensory transduction regulatory protein</fullName>
    </submittedName>
</protein>
<dbReference type="PROSITE" id="PS51755">
    <property type="entry name" value="OMPR_PHOB"/>
    <property type="match status" value="1"/>
</dbReference>
<dbReference type="GO" id="GO:0006355">
    <property type="term" value="P:regulation of DNA-templated transcription"/>
    <property type="evidence" value="ECO:0007669"/>
    <property type="project" value="InterPro"/>
</dbReference>
<dbReference type="InterPro" id="IPR016032">
    <property type="entry name" value="Sig_transdc_resp-reg_C-effctor"/>
</dbReference>
<dbReference type="GO" id="GO:0005829">
    <property type="term" value="C:cytosol"/>
    <property type="evidence" value="ECO:0007669"/>
    <property type="project" value="TreeGrafter"/>
</dbReference>
<dbReference type="InterPro" id="IPR001867">
    <property type="entry name" value="OmpR/PhoB-type_DNA-bd"/>
</dbReference>
<dbReference type="SUPFAM" id="SSF52172">
    <property type="entry name" value="CheY-like"/>
    <property type="match status" value="1"/>
</dbReference>
<keyword evidence="5" id="KW-0804">Transcription</keyword>
<dbReference type="GO" id="GO:0000976">
    <property type="term" value="F:transcription cis-regulatory region binding"/>
    <property type="evidence" value="ECO:0007669"/>
    <property type="project" value="TreeGrafter"/>
</dbReference>